<dbReference type="PANTHER" id="PTHR31306">
    <property type="entry name" value="ALPHA-1,6-MANNOSYLTRANSFERASE MNN11-RELATED"/>
    <property type="match status" value="1"/>
</dbReference>
<dbReference type="InterPro" id="IPR029044">
    <property type="entry name" value="Nucleotide-diphossugar_trans"/>
</dbReference>
<dbReference type="GO" id="GO:0016757">
    <property type="term" value="F:glycosyltransferase activity"/>
    <property type="evidence" value="ECO:0007669"/>
    <property type="project" value="UniProtKB-KW"/>
</dbReference>
<dbReference type="RefSeq" id="WP_183625616.1">
    <property type="nucleotide sequence ID" value="NZ_JACHWJ010000004.1"/>
</dbReference>
<dbReference type="AlphaFoldDB" id="A0A7W4UPZ1"/>
<dbReference type="InterPro" id="IPR008630">
    <property type="entry name" value="Glyco_trans_34"/>
</dbReference>
<dbReference type="GO" id="GO:0006487">
    <property type="term" value="P:protein N-linked glycosylation"/>
    <property type="evidence" value="ECO:0007669"/>
    <property type="project" value="TreeGrafter"/>
</dbReference>
<evidence type="ECO:0000256" key="2">
    <source>
        <dbReference type="ARBA" id="ARBA00022679"/>
    </source>
</evidence>
<organism evidence="3 4">
    <name type="scientific">Pseudoclavibacter helvolus</name>
    <dbReference type="NCBI Taxonomy" id="255205"/>
    <lineage>
        <taxon>Bacteria</taxon>
        <taxon>Bacillati</taxon>
        <taxon>Actinomycetota</taxon>
        <taxon>Actinomycetes</taxon>
        <taxon>Micrococcales</taxon>
        <taxon>Microbacteriaceae</taxon>
        <taxon>Pseudoclavibacter</taxon>
    </lineage>
</organism>
<comment type="caution">
    <text evidence="3">The sequence shown here is derived from an EMBL/GenBank/DDBJ whole genome shotgun (WGS) entry which is preliminary data.</text>
</comment>
<evidence type="ECO:0000256" key="1">
    <source>
        <dbReference type="ARBA" id="ARBA00022676"/>
    </source>
</evidence>
<dbReference type="PANTHER" id="PTHR31306:SF4">
    <property type="entry name" value="ALPHA-1,2-GALACTOSYLTRANSFERASE"/>
    <property type="match status" value="1"/>
</dbReference>
<evidence type="ECO:0008006" key="5">
    <source>
        <dbReference type="Google" id="ProtNLM"/>
    </source>
</evidence>
<keyword evidence="1" id="KW-0328">Glycosyltransferase</keyword>
<sequence length="290" mass="33137">MNTLDICIVSGADFVALHSYVNHSVYAREFGYDFRFEAGVAEAVENVFFFKTAAIERVIERYDWVVWMDDDTFVTDFSRDRIRDLIDGAEATGVSFVVASGPEEPNGFFSMLNSGVMLLKNCPENVEMLGNMNDESLARARAWWDDDKFGVFTGGDQDIIIWMLHDRDWLPRTKIVNHRELNSRTHHYENSLDDAFICHFCGHWDKALSIAQFAERFHTNQALVPSELAVKYSIKRLNPQSRATVRLRGGVARLAARAKHLLRPVLELSERSGRRSGLRIAAHRLRAALR</sequence>
<accession>A0A7W4UPZ1</accession>
<name>A0A7W4UPZ1_9MICO</name>
<protein>
    <recommendedName>
        <fullName evidence="5">Galactosyl transferase GMA12/MNN10 family protein</fullName>
    </recommendedName>
</protein>
<dbReference type="SUPFAM" id="SSF53448">
    <property type="entry name" value="Nucleotide-diphospho-sugar transferases"/>
    <property type="match status" value="1"/>
</dbReference>
<dbReference type="Proteomes" id="UP000545286">
    <property type="component" value="Unassembled WGS sequence"/>
</dbReference>
<reference evidence="3 4" key="1">
    <citation type="submission" date="2020-08" db="EMBL/GenBank/DDBJ databases">
        <title>Sequencing the genomes of 1000 actinobacteria strains.</title>
        <authorList>
            <person name="Klenk H.-P."/>
        </authorList>
    </citation>
    <scope>NUCLEOTIDE SEQUENCE [LARGE SCALE GENOMIC DNA]</scope>
    <source>
        <strain evidence="3 4">DSM 20419</strain>
    </source>
</reference>
<keyword evidence="4" id="KW-1185">Reference proteome</keyword>
<dbReference type="Gene3D" id="3.90.550.10">
    <property type="entry name" value="Spore Coat Polysaccharide Biosynthesis Protein SpsA, Chain A"/>
    <property type="match status" value="1"/>
</dbReference>
<evidence type="ECO:0000313" key="4">
    <source>
        <dbReference type="Proteomes" id="UP000545286"/>
    </source>
</evidence>
<dbReference type="GO" id="GO:0016020">
    <property type="term" value="C:membrane"/>
    <property type="evidence" value="ECO:0007669"/>
    <property type="project" value="InterPro"/>
</dbReference>
<evidence type="ECO:0000313" key="3">
    <source>
        <dbReference type="EMBL" id="MBB2958494.1"/>
    </source>
</evidence>
<proteinExistence type="predicted"/>
<dbReference type="EMBL" id="JACHWJ010000004">
    <property type="protein sequence ID" value="MBB2958494.1"/>
    <property type="molecule type" value="Genomic_DNA"/>
</dbReference>
<gene>
    <name evidence="3" type="ORF">FHX72_002640</name>
</gene>
<keyword evidence="2" id="KW-0808">Transferase</keyword>